<dbReference type="SMART" id="SM00028">
    <property type="entry name" value="TPR"/>
    <property type="match status" value="8"/>
</dbReference>
<dbReference type="Pfam" id="PF13432">
    <property type="entry name" value="TPR_16"/>
    <property type="match status" value="4"/>
</dbReference>
<evidence type="ECO:0000256" key="3">
    <source>
        <dbReference type="PROSITE-ProRule" id="PRU00339"/>
    </source>
</evidence>
<dbReference type="Proteomes" id="UP000323011">
    <property type="component" value="Unassembled WGS sequence"/>
</dbReference>
<dbReference type="SMART" id="SM00153">
    <property type="entry name" value="VHP"/>
    <property type="match status" value="1"/>
</dbReference>
<feature type="domain" description="HP" evidence="5">
    <location>
        <begin position="437"/>
        <end position="500"/>
    </location>
</feature>
<dbReference type="PROSITE" id="PS51089">
    <property type="entry name" value="HP"/>
    <property type="match status" value="1"/>
</dbReference>
<comment type="caution">
    <text evidence="6">The sequence shown here is derived from an EMBL/GenBank/DDBJ whole genome shotgun (WGS) entry which is preliminary data.</text>
</comment>
<dbReference type="InterPro" id="IPR003128">
    <property type="entry name" value="Villin_headpiece"/>
</dbReference>
<accession>A0A5A8C953</accession>
<keyword evidence="2 3" id="KW-0802">TPR repeat</keyword>
<dbReference type="PROSITE" id="PS50005">
    <property type="entry name" value="TPR"/>
    <property type="match status" value="3"/>
</dbReference>
<dbReference type="Pfam" id="PF02209">
    <property type="entry name" value="VHP"/>
    <property type="match status" value="1"/>
</dbReference>
<dbReference type="InterPro" id="IPR013105">
    <property type="entry name" value="TPR_2"/>
</dbReference>
<evidence type="ECO:0000259" key="5">
    <source>
        <dbReference type="PROSITE" id="PS51089"/>
    </source>
</evidence>
<reference evidence="6 7" key="1">
    <citation type="submission" date="2019-07" db="EMBL/GenBank/DDBJ databases">
        <title>Genomes of Cafeteria roenbergensis.</title>
        <authorList>
            <person name="Fischer M.G."/>
            <person name="Hackl T."/>
            <person name="Roman M."/>
        </authorList>
    </citation>
    <scope>NUCLEOTIDE SEQUENCE [LARGE SCALE GENOMIC DNA]</scope>
    <source>
        <strain evidence="6 7">BVI</strain>
    </source>
</reference>
<feature type="region of interest" description="Disordered" evidence="4">
    <location>
        <begin position="354"/>
        <end position="438"/>
    </location>
</feature>
<name>A0A5A8C953_CAFRO</name>
<feature type="compositionally biased region" description="Low complexity" evidence="4">
    <location>
        <begin position="412"/>
        <end position="425"/>
    </location>
</feature>
<evidence type="ECO:0000256" key="1">
    <source>
        <dbReference type="ARBA" id="ARBA00022737"/>
    </source>
</evidence>
<keyword evidence="7" id="KW-1185">Reference proteome</keyword>
<evidence type="ECO:0000313" key="7">
    <source>
        <dbReference type="Proteomes" id="UP000323011"/>
    </source>
</evidence>
<proteinExistence type="predicted"/>
<feature type="compositionally biased region" description="Pro residues" evidence="4">
    <location>
        <begin position="368"/>
        <end position="383"/>
    </location>
</feature>
<feature type="compositionally biased region" description="Low complexity" evidence="4">
    <location>
        <begin position="384"/>
        <end position="403"/>
    </location>
</feature>
<dbReference type="GO" id="GO:0006368">
    <property type="term" value="P:transcription elongation by RNA polymerase II"/>
    <property type="evidence" value="ECO:0007669"/>
    <property type="project" value="TreeGrafter"/>
</dbReference>
<dbReference type="Gene3D" id="1.10.950.10">
    <property type="entry name" value="Villin headpiece domain"/>
    <property type="match status" value="1"/>
</dbReference>
<protein>
    <recommendedName>
        <fullName evidence="5">HP domain-containing protein</fullName>
    </recommendedName>
</protein>
<gene>
    <name evidence="6" type="ORF">FNF29_05867</name>
</gene>
<dbReference type="GO" id="GO:0006355">
    <property type="term" value="P:regulation of DNA-templated transcription"/>
    <property type="evidence" value="ECO:0007669"/>
    <property type="project" value="InterPro"/>
</dbReference>
<evidence type="ECO:0000256" key="4">
    <source>
        <dbReference type="SAM" id="MobiDB-lite"/>
    </source>
</evidence>
<feature type="repeat" description="TPR" evidence="3">
    <location>
        <begin position="228"/>
        <end position="261"/>
    </location>
</feature>
<dbReference type="PANTHER" id="PTHR14027">
    <property type="entry name" value="RNA POLYMERASE-ASSOCIATED PROTEIN CTR9"/>
    <property type="match status" value="1"/>
</dbReference>
<organism evidence="6 7">
    <name type="scientific">Cafeteria roenbergensis</name>
    <name type="common">Marine flagellate</name>
    <dbReference type="NCBI Taxonomy" id="33653"/>
    <lineage>
        <taxon>Eukaryota</taxon>
        <taxon>Sar</taxon>
        <taxon>Stramenopiles</taxon>
        <taxon>Bigyra</taxon>
        <taxon>Opalozoa</taxon>
        <taxon>Bicosoecida</taxon>
        <taxon>Cafeteriaceae</taxon>
        <taxon>Cafeteria</taxon>
    </lineage>
</organism>
<dbReference type="PANTHER" id="PTHR14027:SF2">
    <property type="entry name" value="RNA POLYMERASE-ASSOCIATED PROTEIN CTR9 HOMOLOG"/>
    <property type="match status" value="1"/>
</dbReference>
<dbReference type="GO" id="GO:0007010">
    <property type="term" value="P:cytoskeleton organization"/>
    <property type="evidence" value="ECO:0007669"/>
    <property type="project" value="InterPro"/>
</dbReference>
<dbReference type="GO" id="GO:0003779">
    <property type="term" value="F:actin binding"/>
    <property type="evidence" value="ECO:0007669"/>
    <property type="project" value="InterPro"/>
</dbReference>
<dbReference type="Gene3D" id="1.25.40.10">
    <property type="entry name" value="Tetratricopeptide repeat domain"/>
    <property type="match status" value="3"/>
</dbReference>
<dbReference type="GO" id="GO:0000993">
    <property type="term" value="F:RNA polymerase II complex binding"/>
    <property type="evidence" value="ECO:0007669"/>
    <property type="project" value="TreeGrafter"/>
</dbReference>
<evidence type="ECO:0000256" key="2">
    <source>
        <dbReference type="ARBA" id="ARBA00022803"/>
    </source>
</evidence>
<dbReference type="AlphaFoldDB" id="A0A5A8C953"/>
<dbReference type="SUPFAM" id="SSF48452">
    <property type="entry name" value="TPR-like"/>
    <property type="match status" value="2"/>
</dbReference>
<sequence>MSLQETLGEASAAFSNGDYETALSKFDEVLLEASEESHATLHFNRGLCLSKMGHSTDAEEAIRSCLELDPARAVAWHNLGALLLAKDDDAGAADAFDRAIESAAEAGSAEQLKSSRTARAQMHKQAGELEAALALYQLVVDQCEEEGVAAPNAVLCQRGEVYCRAEDWEAAAASYQASLDAHGALTSDADTANFGLALFNAGRGQHEAGSIDAAEALYLRCLDCGRPTHALHNLAVMYMQNGRSAEAEPLLREVIGADPTHSLALTALGTWLAQEGRYEEAVPVLRMSASAAADAGDDATRHEVLRAMGVSCFKLKRYAEAIEAFQVVAEADPSNTHAVNGLKLSKDALARGEGVKAPDVEPAVGRAHPPPKAAAPAPAPAPAPAAARAASTSFAGAAASRAPAPAPPQAAPRPAAAKPAAATASGDDDLPDPTADGHLGVVAAYDDLKAVPYPAGVDPRHREAHLTLAEFHEVVGMDKAAFYAQPKWKQVQQKKKLQLF</sequence>
<dbReference type="SUPFAM" id="SSF47050">
    <property type="entry name" value="VHP, Villin headpiece domain"/>
    <property type="match status" value="1"/>
</dbReference>
<dbReference type="InterPro" id="IPR011990">
    <property type="entry name" value="TPR-like_helical_dom_sf"/>
</dbReference>
<feature type="repeat" description="TPR" evidence="3">
    <location>
        <begin position="302"/>
        <end position="335"/>
    </location>
</feature>
<dbReference type="GO" id="GO:0016593">
    <property type="term" value="C:Cdc73/Paf1 complex"/>
    <property type="evidence" value="ECO:0007669"/>
    <property type="project" value="TreeGrafter"/>
</dbReference>
<feature type="repeat" description="TPR" evidence="3">
    <location>
        <begin position="39"/>
        <end position="72"/>
    </location>
</feature>
<evidence type="ECO:0000313" key="6">
    <source>
        <dbReference type="EMBL" id="KAA0149656.1"/>
    </source>
</evidence>
<dbReference type="InterPro" id="IPR019734">
    <property type="entry name" value="TPR_rpt"/>
</dbReference>
<keyword evidence="1" id="KW-0677">Repeat</keyword>
<dbReference type="InterPro" id="IPR036886">
    <property type="entry name" value="Villin_headpiece_dom_sf"/>
</dbReference>
<dbReference type="Pfam" id="PF07719">
    <property type="entry name" value="TPR_2"/>
    <property type="match status" value="1"/>
</dbReference>
<dbReference type="InterPro" id="IPR031101">
    <property type="entry name" value="Ctr9"/>
</dbReference>
<dbReference type="EMBL" id="VLTN01000041">
    <property type="protein sequence ID" value="KAA0149656.1"/>
    <property type="molecule type" value="Genomic_DNA"/>
</dbReference>